<proteinExistence type="predicted"/>
<keyword evidence="2" id="KW-1185">Reference proteome</keyword>
<comment type="caution">
    <text evidence="1">The sequence shown here is derived from an EMBL/GenBank/DDBJ whole genome shotgun (WGS) entry which is preliminary data.</text>
</comment>
<gene>
    <name evidence="1" type="ORF">Plil01_001701400</name>
</gene>
<name>A0A9W6XV57_9STRA</name>
<accession>A0A9W6XV57</accession>
<dbReference type="Proteomes" id="UP001165083">
    <property type="component" value="Unassembled WGS sequence"/>
</dbReference>
<organism evidence="1 2">
    <name type="scientific">Phytophthora lilii</name>
    <dbReference type="NCBI Taxonomy" id="2077276"/>
    <lineage>
        <taxon>Eukaryota</taxon>
        <taxon>Sar</taxon>
        <taxon>Stramenopiles</taxon>
        <taxon>Oomycota</taxon>
        <taxon>Peronosporomycetes</taxon>
        <taxon>Peronosporales</taxon>
        <taxon>Peronosporaceae</taxon>
        <taxon>Phytophthora</taxon>
    </lineage>
</organism>
<dbReference type="AlphaFoldDB" id="A0A9W6XV57"/>
<dbReference type="PANTHER" id="PTHR22538:SF1">
    <property type="entry name" value="VWFD DOMAIN-CONTAINING PROTEIN"/>
    <property type="match status" value="1"/>
</dbReference>
<dbReference type="PANTHER" id="PTHR22538">
    <property type="entry name" value="CILIA- AND FLAGELLA-ASSOCIATED PROTEIN 74"/>
    <property type="match status" value="1"/>
</dbReference>
<evidence type="ECO:0000313" key="2">
    <source>
        <dbReference type="Proteomes" id="UP001165083"/>
    </source>
</evidence>
<evidence type="ECO:0000313" key="1">
    <source>
        <dbReference type="EMBL" id="GMF46162.1"/>
    </source>
</evidence>
<dbReference type="EMBL" id="BSXW01003487">
    <property type="protein sequence ID" value="GMF46162.1"/>
    <property type="molecule type" value="Genomic_DNA"/>
</dbReference>
<reference evidence="1" key="1">
    <citation type="submission" date="2023-04" db="EMBL/GenBank/DDBJ databases">
        <title>Phytophthora lilii NBRC 32176.</title>
        <authorList>
            <person name="Ichikawa N."/>
            <person name="Sato H."/>
            <person name="Tonouchi N."/>
        </authorList>
    </citation>
    <scope>NUCLEOTIDE SEQUENCE</scope>
    <source>
        <strain evidence="1">NBRC 32176</strain>
    </source>
</reference>
<sequence length="196" mass="21084">MRFQFTLKRSSMKIHGQSNFSMFANPTVSNKNTMVLYDVFAAFAHEKTLRNYTLVNGIAYLSDYSYSSSLAANANAKLSVNCLDSESGNLPAVNAIVAALNQATAIPSVSEGNNTALSCSSNILYKVTVNGIDFALCAMGASGFTMHGSDLDISVEFLESHLDIQLPTAVATTKGECPIVAKLFQELILQRPSQPQ</sequence>
<protein>
    <submittedName>
        <fullName evidence="1">Unnamed protein product</fullName>
    </submittedName>
</protein>
<dbReference type="OrthoDB" id="128406at2759"/>